<reference evidence="1 2" key="1">
    <citation type="submission" date="2016-03" db="EMBL/GenBank/DDBJ databases">
        <title>Whole genome sequencing of Grifola frondosa 9006-11.</title>
        <authorList>
            <person name="Min B."/>
            <person name="Park H."/>
            <person name="Kim J.-G."/>
            <person name="Cho H."/>
            <person name="Oh Y.-L."/>
            <person name="Kong W.-S."/>
            <person name="Choi I.-G."/>
        </authorList>
    </citation>
    <scope>NUCLEOTIDE SEQUENCE [LARGE SCALE GENOMIC DNA]</scope>
    <source>
        <strain evidence="1 2">9006-11</strain>
    </source>
</reference>
<sequence>MVLVSTVRRPTLGYQVSAVPRPVLLPTSSNLRIARLHPRTAISSEWARSADVCLEAMGAFAPQFENFFFGSV</sequence>
<name>A0A1C7LVL1_GRIFR</name>
<gene>
    <name evidence="1" type="ORF">A0H81_11406</name>
</gene>
<proteinExistence type="predicted"/>
<dbReference type="EMBL" id="LUGG01000019">
    <property type="protein sequence ID" value="OBZ68720.1"/>
    <property type="molecule type" value="Genomic_DNA"/>
</dbReference>
<dbReference type="Proteomes" id="UP000092993">
    <property type="component" value="Unassembled WGS sequence"/>
</dbReference>
<evidence type="ECO:0000313" key="2">
    <source>
        <dbReference type="Proteomes" id="UP000092993"/>
    </source>
</evidence>
<accession>A0A1C7LVL1</accession>
<protein>
    <submittedName>
        <fullName evidence="1">Uncharacterized protein</fullName>
    </submittedName>
</protein>
<keyword evidence="2" id="KW-1185">Reference proteome</keyword>
<dbReference type="AlphaFoldDB" id="A0A1C7LVL1"/>
<comment type="caution">
    <text evidence="1">The sequence shown here is derived from an EMBL/GenBank/DDBJ whole genome shotgun (WGS) entry which is preliminary data.</text>
</comment>
<evidence type="ECO:0000313" key="1">
    <source>
        <dbReference type="EMBL" id="OBZ68720.1"/>
    </source>
</evidence>
<organism evidence="1 2">
    <name type="scientific">Grifola frondosa</name>
    <name type="common">Maitake</name>
    <name type="synonym">Polyporus frondosus</name>
    <dbReference type="NCBI Taxonomy" id="5627"/>
    <lineage>
        <taxon>Eukaryota</taxon>
        <taxon>Fungi</taxon>
        <taxon>Dikarya</taxon>
        <taxon>Basidiomycota</taxon>
        <taxon>Agaricomycotina</taxon>
        <taxon>Agaricomycetes</taxon>
        <taxon>Polyporales</taxon>
        <taxon>Grifolaceae</taxon>
        <taxon>Grifola</taxon>
    </lineage>
</organism>